<dbReference type="Pfam" id="PF14551">
    <property type="entry name" value="MCM_N"/>
    <property type="match status" value="1"/>
</dbReference>
<dbReference type="InterPro" id="IPR018525">
    <property type="entry name" value="MCM_CS"/>
</dbReference>
<sequence length="888" mass="97742">MSSSSSRRSTRSRPDVAASQPPLEPSADLFTTGTPQLDVEMSETPSNATRGSRRRIAAGEDPSDADLRSGLRTSEVEPGSPLSYSDMSSVTGSHVGDTSIRPGVNEESGTTRPQFPTSGPMPPGGGDTATDSSAEPGAQTVIWGTSVNIAKVMERFKRFLLSFTLTDLQGQPGLTTGVPLDPNRPLYLQRMEDLAVSGGTTLDIDCLHLREAQPELYTQLVTFPKEVIPACDASLHALFIDRFRDVRPERPLQTRPFNSGKSRSLRELDPEDLDQLVSITGLVIRLSSLIPEMMRAEFKCAVCGAMSSVVCERGRVAEPAACVRCHSSHTAQLQHNRCLFVDKQLIKLQEAPEDMPASQTPHTVALYAHEDLVDKVKPGDRVCVTGIYRALPLKLSNRQRSLKAVYKTYLDVLHFKKEISGRLLLDENEDDTPQGDEASPTIFRHLTEERRAQIIALSQKPDLYERLSAAIAPSIYENEDVKKGILLQLFGGTRKDFASKGRGNFRSEINILLCGDPGTSKSQLLQYVYHISPRGQYTSGKGSSAVGLTAYVTKDPETGQLALQTGALVLADNGTCCIDEFDKMSDSTRSVLHEVMEQQTLSIAKAGILCQLNARTAILAAANPVGSKWDPSKTIIDNIQLPHTLLSRFDLIFLILDPQDEVYDARLARHLVGLYYRGSATESSGRGCPTMTSTMALDEEDPAYHGDSAAMLRDYIAYAKAMYNPSLSEEAGEYLVREYVEMRKLGASRGQITAYPRQLESLIRLAEAHARMRLSNSVSADDCREARRLQREAIKQAAIDPVTGTIDINILTTGVSSSVRKRREEMAAAIWSILEQRPRVITFAYSRVLEQLRAGSERMISTEAFEDGLNVLRNANKIEWAGSTIRKR</sequence>
<dbReference type="InterPro" id="IPR003593">
    <property type="entry name" value="AAA+_ATPase"/>
</dbReference>
<keyword evidence="3 11" id="KW-0235">DNA replication</keyword>
<dbReference type="InterPro" id="IPR008047">
    <property type="entry name" value="MCM_4"/>
</dbReference>
<dbReference type="Pfam" id="PF17207">
    <property type="entry name" value="MCM_OB"/>
    <property type="match status" value="1"/>
</dbReference>
<dbReference type="SUPFAM" id="SSF52540">
    <property type="entry name" value="P-loop containing nucleoside triphosphate hydrolases"/>
    <property type="match status" value="1"/>
</dbReference>
<feature type="region of interest" description="Disordered" evidence="12">
    <location>
        <begin position="1"/>
        <end position="135"/>
    </location>
</feature>
<dbReference type="GO" id="GO:0017116">
    <property type="term" value="F:single-stranded DNA helicase activity"/>
    <property type="evidence" value="ECO:0007669"/>
    <property type="project" value="TreeGrafter"/>
</dbReference>
<reference evidence="14 15" key="1">
    <citation type="submission" date="2018-10" db="EMBL/GenBank/DDBJ databases">
        <authorList>
            <consortium name="Pathogen Informatics"/>
        </authorList>
    </citation>
    <scope>NUCLEOTIDE SEQUENCE [LARGE SCALE GENOMIC DNA]</scope>
</reference>
<keyword evidence="4 10" id="KW-0547">Nucleotide-binding</keyword>
<feature type="compositionally biased region" description="Polar residues" evidence="12">
    <location>
        <begin position="107"/>
        <end position="117"/>
    </location>
</feature>
<evidence type="ECO:0000256" key="3">
    <source>
        <dbReference type="ARBA" id="ARBA00022705"/>
    </source>
</evidence>
<dbReference type="OrthoDB" id="10251574at2759"/>
<reference evidence="16" key="2">
    <citation type="submission" date="2019-11" db="UniProtKB">
        <authorList>
            <consortium name="WormBaseParasite"/>
        </authorList>
    </citation>
    <scope>IDENTIFICATION</scope>
</reference>
<dbReference type="SMART" id="SM00382">
    <property type="entry name" value="AAA"/>
    <property type="match status" value="1"/>
</dbReference>
<comment type="subunit">
    <text evidence="11">Component of the MCM2-7 complex.</text>
</comment>
<keyword evidence="9 11" id="KW-0539">Nucleus</keyword>
<dbReference type="GO" id="GO:0003697">
    <property type="term" value="F:single-stranded DNA binding"/>
    <property type="evidence" value="ECO:0007669"/>
    <property type="project" value="TreeGrafter"/>
</dbReference>
<dbReference type="InterPro" id="IPR027925">
    <property type="entry name" value="MCM_N"/>
</dbReference>
<evidence type="ECO:0000259" key="13">
    <source>
        <dbReference type="PROSITE" id="PS50051"/>
    </source>
</evidence>
<comment type="catalytic activity">
    <reaction evidence="11">
        <text>ATP + H2O = ADP + phosphate + H(+)</text>
        <dbReference type="Rhea" id="RHEA:13065"/>
        <dbReference type="ChEBI" id="CHEBI:15377"/>
        <dbReference type="ChEBI" id="CHEBI:15378"/>
        <dbReference type="ChEBI" id="CHEBI:30616"/>
        <dbReference type="ChEBI" id="CHEBI:43474"/>
        <dbReference type="ChEBI" id="CHEBI:456216"/>
        <dbReference type="EC" id="3.6.4.12"/>
    </reaction>
</comment>
<keyword evidence="15" id="KW-1185">Reference proteome</keyword>
<dbReference type="Pfam" id="PF00493">
    <property type="entry name" value="MCM"/>
    <property type="match status" value="1"/>
</dbReference>
<evidence type="ECO:0000256" key="8">
    <source>
        <dbReference type="ARBA" id="ARBA00023125"/>
    </source>
</evidence>
<dbReference type="PANTHER" id="PTHR11630">
    <property type="entry name" value="DNA REPLICATION LICENSING FACTOR MCM FAMILY MEMBER"/>
    <property type="match status" value="1"/>
</dbReference>
<evidence type="ECO:0000256" key="10">
    <source>
        <dbReference type="RuleBase" id="RU004070"/>
    </source>
</evidence>
<evidence type="ECO:0000313" key="15">
    <source>
        <dbReference type="Proteomes" id="UP000267029"/>
    </source>
</evidence>
<dbReference type="PROSITE" id="PS00847">
    <property type="entry name" value="MCM_1"/>
    <property type="match status" value="1"/>
</dbReference>
<evidence type="ECO:0000256" key="11">
    <source>
        <dbReference type="RuleBase" id="RU368062"/>
    </source>
</evidence>
<dbReference type="CDD" id="cd17755">
    <property type="entry name" value="MCM4"/>
    <property type="match status" value="1"/>
</dbReference>
<accession>A0A158QVT6</accession>
<gene>
    <name evidence="14" type="ORF">MCOS_LOCUS8476</name>
</gene>
<dbReference type="GO" id="GO:0042555">
    <property type="term" value="C:MCM complex"/>
    <property type="evidence" value="ECO:0007669"/>
    <property type="project" value="UniProtKB-UniRule"/>
</dbReference>
<dbReference type="PANTHER" id="PTHR11630:SF66">
    <property type="entry name" value="DNA REPLICATION LICENSING FACTOR MCM4"/>
    <property type="match status" value="1"/>
</dbReference>
<dbReference type="GO" id="GO:0006271">
    <property type="term" value="P:DNA strand elongation involved in DNA replication"/>
    <property type="evidence" value="ECO:0007669"/>
    <property type="project" value="TreeGrafter"/>
</dbReference>
<dbReference type="Gene3D" id="3.30.1640.10">
    <property type="entry name" value="mini-chromosome maintenance (MCM) complex, chain A, domain 1"/>
    <property type="match status" value="1"/>
</dbReference>
<dbReference type="SUPFAM" id="SSF50249">
    <property type="entry name" value="Nucleic acid-binding proteins"/>
    <property type="match status" value="1"/>
</dbReference>
<organism evidence="16">
    <name type="scientific">Mesocestoides corti</name>
    <name type="common">Flatworm</name>
    <dbReference type="NCBI Taxonomy" id="53468"/>
    <lineage>
        <taxon>Eukaryota</taxon>
        <taxon>Metazoa</taxon>
        <taxon>Spiralia</taxon>
        <taxon>Lophotrochozoa</taxon>
        <taxon>Platyhelminthes</taxon>
        <taxon>Cestoda</taxon>
        <taxon>Eucestoda</taxon>
        <taxon>Cyclophyllidea</taxon>
        <taxon>Mesocestoididae</taxon>
        <taxon>Mesocestoides</taxon>
    </lineage>
</organism>
<feature type="compositionally biased region" description="Polar residues" evidence="12">
    <location>
        <begin position="82"/>
        <end position="92"/>
    </location>
</feature>
<dbReference type="WBParaSite" id="MCU_006062-RA">
    <property type="protein sequence ID" value="MCU_006062-RA"/>
    <property type="gene ID" value="MCU_006062"/>
</dbReference>
<evidence type="ECO:0000256" key="2">
    <source>
        <dbReference type="ARBA" id="ARBA00008010"/>
    </source>
</evidence>
<dbReference type="EC" id="3.6.4.12" evidence="11"/>
<dbReference type="FunFam" id="2.20.28.10:FF:000003">
    <property type="entry name" value="DNA helicase"/>
    <property type="match status" value="1"/>
</dbReference>
<dbReference type="InterPro" id="IPR033762">
    <property type="entry name" value="MCM_OB"/>
</dbReference>
<evidence type="ECO:0000256" key="1">
    <source>
        <dbReference type="ARBA" id="ARBA00004123"/>
    </source>
</evidence>
<keyword evidence="7 10" id="KW-0067">ATP-binding</keyword>
<dbReference type="InterPro" id="IPR031327">
    <property type="entry name" value="MCM"/>
</dbReference>
<dbReference type="Pfam" id="PF17855">
    <property type="entry name" value="MCM_lid"/>
    <property type="match status" value="1"/>
</dbReference>
<dbReference type="Gene3D" id="2.20.28.10">
    <property type="match status" value="1"/>
</dbReference>
<proteinExistence type="inferred from homology"/>
<dbReference type="SMART" id="SM00350">
    <property type="entry name" value="MCM"/>
    <property type="match status" value="1"/>
</dbReference>
<dbReference type="Pfam" id="PF21128">
    <property type="entry name" value="WHD_MCM4"/>
    <property type="match status" value="1"/>
</dbReference>
<dbReference type="AlphaFoldDB" id="A0A158QVT6"/>
<keyword evidence="8 10" id="KW-0238">DNA-binding</keyword>
<dbReference type="FunFam" id="3.40.50.300:FF:000217">
    <property type="entry name" value="DNA helicase"/>
    <property type="match status" value="1"/>
</dbReference>
<comment type="similarity">
    <text evidence="2 10">Belongs to the MCM family.</text>
</comment>
<name>A0A158QVT6_MESCO</name>
<dbReference type="PROSITE" id="PS50051">
    <property type="entry name" value="MCM_2"/>
    <property type="match status" value="1"/>
</dbReference>
<keyword evidence="6 11" id="KW-0347">Helicase</keyword>
<evidence type="ECO:0000256" key="5">
    <source>
        <dbReference type="ARBA" id="ARBA00022801"/>
    </source>
</evidence>
<evidence type="ECO:0000256" key="9">
    <source>
        <dbReference type="ARBA" id="ARBA00023242"/>
    </source>
</evidence>
<evidence type="ECO:0000313" key="16">
    <source>
        <dbReference type="WBParaSite" id="MCU_006062-RA"/>
    </source>
</evidence>
<dbReference type="GO" id="GO:1902975">
    <property type="term" value="P:mitotic DNA replication initiation"/>
    <property type="evidence" value="ECO:0007669"/>
    <property type="project" value="TreeGrafter"/>
</dbReference>
<feature type="domain" description="MCM C-terminal AAA(+) ATPase" evidence="13">
    <location>
        <begin position="463"/>
        <end position="671"/>
    </location>
</feature>
<dbReference type="STRING" id="53468.A0A158QVT6"/>
<dbReference type="Proteomes" id="UP000267029">
    <property type="component" value="Unassembled WGS sequence"/>
</dbReference>
<keyword evidence="5 11" id="KW-0378">Hydrolase</keyword>
<evidence type="ECO:0000313" key="14">
    <source>
        <dbReference type="EMBL" id="VDD82473.1"/>
    </source>
</evidence>
<dbReference type="InterPro" id="IPR012340">
    <property type="entry name" value="NA-bd_OB-fold"/>
</dbReference>
<dbReference type="Gene3D" id="3.40.50.300">
    <property type="entry name" value="P-loop containing nucleotide triphosphate hydrolases"/>
    <property type="match status" value="1"/>
</dbReference>
<evidence type="ECO:0000256" key="6">
    <source>
        <dbReference type="ARBA" id="ARBA00022806"/>
    </source>
</evidence>
<evidence type="ECO:0000256" key="12">
    <source>
        <dbReference type="SAM" id="MobiDB-lite"/>
    </source>
</evidence>
<dbReference type="EMBL" id="UXSR01005518">
    <property type="protein sequence ID" value="VDD82473.1"/>
    <property type="molecule type" value="Genomic_DNA"/>
</dbReference>
<dbReference type="Gene3D" id="2.40.50.140">
    <property type="entry name" value="Nucleic acid-binding proteins"/>
    <property type="match status" value="1"/>
</dbReference>
<evidence type="ECO:0000256" key="7">
    <source>
        <dbReference type="ARBA" id="ARBA00022840"/>
    </source>
</evidence>
<dbReference type="InterPro" id="IPR027417">
    <property type="entry name" value="P-loop_NTPase"/>
</dbReference>
<comment type="function">
    <text evidence="11">Acts as component of the MCM2-7 complex (MCM complex) which is the replicative helicase essential for 'once per cell cycle' DNA replication initiation and elongation in eukaryotic cells. The active ATPase sites in the MCM2-7 ring are formed through the interaction surfaces of two neighboring subunits such that a critical structure of a conserved arginine finger motif is provided in trans relative to the ATP-binding site of the Walker A box of the adjacent subunit. The six ATPase active sites, however, are likely to contribute differentially to the complex helicase activity.</text>
</comment>
<dbReference type="GO" id="GO:0016787">
    <property type="term" value="F:hydrolase activity"/>
    <property type="evidence" value="ECO:0007669"/>
    <property type="project" value="UniProtKB-KW"/>
</dbReference>
<comment type="subcellular location">
    <subcellularLocation>
        <location evidence="1">Nucleus</location>
    </subcellularLocation>
</comment>
<dbReference type="PRINTS" id="PR01657">
    <property type="entry name" value="MCMFAMILY"/>
</dbReference>
<dbReference type="GO" id="GO:0005524">
    <property type="term" value="F:ATP binding"/>
    <property type="evidence" value="ECO:0007669"/>
    <property type="project" value="UniProtKB-UniRule"/>
</dbReference>
<dbReference type="PRINTS" id="PR01660">
    <property type="entry name" value="MCMPROTEIN4"/>
</dbReference>
<dbReference type="GO" id="GO:0005634">
    <property type="term" value="C:nucleus"/>
    <property type="evidence" value="ECO:0007669"/>
    <property type="project" value="UniProtKB-SubCell"/>
</dbReference>
<dbReference type="GO" id="GO:0000727">
    <property type="term" value="P:double-strand break repair via break-induced replication"/>
    <property type="evidence" value="ECO:0007669"/>
    <property type="project" value="TreeGrafter"/>
</dbReference>
<dbReference type="InterPro" id="IPR041562">
    <property type="entry name" value="MCM_lid"/>
</dbReference>
<protein>
    <recommendedName>
        <fullName evidence="11">DNA replication licensing factor MCM4</fullName>
        <ecNumber evidence="11">3.6.4.12</ecNumber>
    </recommendedName>
</protein>
<evidence type="ECO:0000256" key="4">
    <source>
        <dbReference type="ARBA" id="ARBA00022741"/>
    </source>
</evidence>
<dbReference type="InterPro" id="IPR001208">
    <property type="entry name" value="MCM_dom"/>
</dbReference>